<evidence type="ECO:0000256" key="2">
    <source>
        <dbReference type="ARBA" id="ARBA00022777"/>
    </source>
</evidence>
<dbReference type="InterPro" id="IPR011712">
    <property type="entry name" value="Sig_transdc_His_kin_sub3_dim/P"/>
</dbReference>
<accession>A0ABU5EUU5</accession>
<dbReference type="PROSITE" id="PS50109">
    <property type="entry name" value="HIS_KIN"/>
    <property type="match status" value="1"/>
</dbReference>
<evidence type="ECO:0000256" key="4">
    <source>
        <dbReference type="SAM" id="Phobius"/>
    </source>
</evidence>
<gene>
    <name evidence="6" type="ORF">SNF14_14205</name>
</gene>
<keyword evidence="4" id="KW-0472">Membrane</keyword>
<dbReference type="CDD" id="cd16917">
    <property type="entry name" value="HATPase_UhpB-NarQ-NarX-like"/>
    <property type="match status" value="1"/>
</dbReference>
<dbReference type="Proteomes" id="UP001285855">
    <property type="component" value="Unassembled WGS sequence"/>
</dbReference>
<keyword evidence="3" id="KW-0902">Two-component regulatory system</keyword>
<dbReference type="SUPFAM" id="SSF55874">
    <property type="entry name" value="ATPase domain of HSP90 chaperone/DNA topoisomerase II/histidine kinase"/>
    <property type="match status" value="1"/>
</dbReference>
<keyword evidence="7" id="KW-1185">Reference proteome</keyword>
<dbReference type="PANTHER" id="PTHR24421">
    <property type="entry name" value="NITRATE/NITRITE SENSOR PROTEIN NARX-RELATED"/>
    <property type="match status" value="1"/>
</dbReference>
<organism evidence="6 7">
    <name type="scientific">Winogradskyella aquimaris</name>
    <dbReference type="NCBI Taxonomy" id="864074"/>
    <lineage>
        <taxon>Bacteria</taxon>
        <taxon>Pseudomonadati</taxon>
        <taxon>Bacteroidota</taxon>
        <taxon>Flavobacteriia</taxon>
        <taxon>Flavobacteriales</taxon>
        <taxon>Flavobacteriaceae</taxon>
        <taxon>Winogradskyella</taxon>
    </lineage>
</organism>
<dbReference type="InterPro" id="IPR019734">
    <property type="entry name" value="TPR_rpt"/>
</dbReference>
<feature type="domain" description="Histidine kinase" evidence="5">
    <location>
        <begin position="452"/>
        <end position="630"/>
    </location>
</feature>
<evidence type="ECO:0000313" key="7">
    <source>
        <dbReference type="Proteomes" id="UP001285855"/>
    </source>
</evidence>
<dbReference type="InterPro" id="IPR011990">
    <property type="entry name" value="TPR-like_helical_dom_sf"/>
</dbReference>
<proteinExistence type="predicted"/>
<evidence type="ECO:0000259" key="5">
    <source>
        <dbReference type="PROSITE" id="PS50109"/>
    </source>
</evidence>
<dbReference type="Pfam" id="PF07730">
    <property type="entry name" value="HisKA_3"/>
    <property type="match status" value="1"/>
</dbReference>
<evidence type="ECO:0000256" key="3">
    <source>
        <dbReference type="ARBA" id="ARBA00023012"/>
    </source>
</evidence>
<sequence>MNQTSSLEDKINSPLVDAKERFNLIMQLAKEFRPFPISPEIEENGMPERFLSYATDAIDWALKNGTESQLASARRFLIDYYCYARDIESFTTLANEMVKSDNFATLQDKHFVYLKLGEVYKDTGFIKRYIELAPIQFEVGRKLKLKDSHAHEEFNHIALAYYNLKDYRESIIYFKKSLKKLKDEERPFAAASISNNIGLSFSKCQNKDSAKVYFNNALKILENANATKEGFGTRSYKDHFKNVIKTNISLLDIHTKQYDQIIRDVQAELRTAIEQRERTTEIQAYNKLGRLFYLKKEYSNALKNLNLGESKFLMGSDNQLRLENWKWKSKCLLALGYIDEGESLSEQREKLEDSIASTKIKQTARIASVLYEVDKKNSQLEAQNMSIQLLNSKNRNKNLILVFGSIGLIGLFSFVVLIRSRNSAIQKQQMNEDYSRKLIQAQEEEKTRLARDLHDSVGQQLTLIKRKASNNNFDDLTILAQEVLEEVRTISKGLYPANLKQLGLSESIEQLLYDLDEENDAFFSVEVDNINGYLNEEESLNFYRFIQEAINNVVKHSNAKTVILNISVNNDKIKVLIKDNGKGFGNVNYKLKNSLGLKTMAERIAILKGTFQINSRPGAGTLIKAKIPIL</sequence>
<dbReference type="GO" id="GO:0016301">
    <property type="term" value="F:kinase activity"/>
    <property type="evidence" value="ECO:0007669"/>
    <property type="project" value="UniProtKB-KW"/>
</dbReference>
<name>A0ABU5EUU5_9FLAO</name>
<dbReference type="RefSeq" id="WP_320556841.1">
    <property type="nucleotide sequence ID" value="NZ_JAXDAE010000020.1"/>
</dbReference>
<dbReference type="InterPro" id="IPR005467">
    <property type="entry name" value="His_kinase_dom"/>
</dbReference>
<dbReference type="InterPro" id="IPR003594">
    <property type="entry name" value="HATPase_dom"/>
</dbReference>
<reference evidence="6 7" key="1">
    <citation type="submission" date="2023-11" db="EMBL/GenBank/DDBJ databases">
        <title>Winogradskyella pelagius sp. nov., isolated from coastal sediment.</title>
        <authorList>
            <person name="Li F."/>
        </authorList>
    </citation>
    <scope>NUCLEOTIDE SEQUENCE [LARGE SCALE GENOMIC DNA]</scope>
    <source>
        <strain evidence="6 7">KCTC 23502</strain>
    </source>
</reference>
<dbReference type="InterPro" id="IPR036890">
    <property type="entry name" value="HATPase_C_sf"/>
</dbReference>
<keyword evidence="2 6" id="KW-0418">Kinase</keyword>
<dbReference type="SUPFAM" id="SSF48452">
    <property type="entry name" value="TPR-like"/>
    <property type="match status" value="1"/>
</dbReference>
<keyword evidence="4" id="KW-1133">Transmembrane helix</keyword>
<keyword evidence="1" id="KW-0808">Transferase</keyword>
<keyword evidence="4" id="KW-0812">Transmembrane</keyword>
<dbReference type="SMART" id="SM00028">
    <property type="entry name" value="TPR"/>
    <property type="match status" value="3"/>
</dbReference>
<protein>
    <submittedName>
        <fullName evidence="6">Histidine kinase</fullName>
    </submittedName>
</protein>
<evidence type="ECO:0000256" key="1">
    <source>
        <dbReference type="ARBA" id="ARBA00022679"/>
    </source>
</evidence>
<dbReference type="Gene3D" id="1.20.5.1930">
    <property type="match status" value="1"/>
</dbReference>
<dbReference type="InterPro" id="IPR050482">
    <property type="entry name" value="Sensor_HK_TwoCompSys"/>
</dbReference>
<dbReference type="Gene3D" id="1.25.40.10">
    <property type="entry name" value="Tetratricopeptide repeat domain"/>
    <property type="match status" value="1"/>
</dbReference>
<dbReference type="Pfam" id="PF13181">
    <property type="entry name" value="TPR_8"/>
    <property type="match status" value="1"/>
</dbReference>
<dbReference type="Gene3D" id="3.30.565.10">
    <property type="entry name" value="Histidine kinase-like ATPase, C-terminal domain"/>
    <property type="match status" value="1"/>
</dbReference>
<dbReference type="EMBL" id="JAXDAE010000020">
    <property type="protein sequence ID" value="MDY2588497.1"/>
    <property type="molecule type" value="Genomic_DNA"/>
</dbReference>
<comment type="caution">
    <text evidence="6">The sequence shown here is derived from an EMBL/GenBank/DDBJ whole genome shotgun (WGS) entry which is preliminary data.</text>
</comment>
<dbReference type="Pfam" id="PF02518">
    <property type="entry name" value="HATPase_c"/>
    <property type="match status" value="1"/>
</dbReference>
<feature type="transmembrane region" description="Helical" evidence="4">
    <location>
        <begin position="399"/>
        <end position="418"/>
    </location>
</feature>
<evidence type="ECO:0000313" key="6">
    <source>
        <dbReference type="EMBL" id="MDY2588497.1"/>
    </source>
</evidence>